<dbReference type="InterPro" id="IPR004360">
    <property type="entry name" value="Glyas_Fos-R_dOase_dom"/>
</dbReference>
<evidence type="ECO:0000256" key="1">
    <source>
        <dbReference type="SAM" id="MobiDB-lite"/>
    </source>
</evidence>
<dbReference type="OrthoDB" id="2611891at2"/>
<keyword evidence="3" id="KW-0223">Dioxygenase</keyword>
<dbReference type="Gene3D" id="3.10.180.10">
    <property type="entry name" value="2,3-Dihydroxybiphenyl 1,2-Dioxygenase, domain 1"/>
    <property type="match status" value="1"/>
</dbReference>
<evidence type="ECO:0000313" key="4">
    <source>
        <dbReference type="Proteomes" id="UP000030013"/>
    </source>
</evidence>
<reference evidence="3 4" key="1">
    <citation type="submission" date="2013-08" db="EMBL/GenBank/DDBJ databases">
        <title>The genome sequence of Knoellia aerolata.</title>
        <authorList>
            <person name="Zhu W."/>
            <person name="Wang G."/>
        </authorList>
    </citation>
    <scope>NUCLEOTIDE SEQUENCE [LARGE SCALE GENOMIC DNA]</scope>
    <source>
        <strain evidence="3 4">DSM 18566</strain>
    </source>
</reference>
<dbReference type="STRING" id="1385519.N801_00560"/>
<proteinExistence type="predicted"/>
<evidence type="ECO:0000313" key="3">
    <source>
        <dbReference type="EMBL" id="KGN42294.1"/>
    </source>
</evidence>
<keyword evidence="4" id="KW-1185">Reference proteome</keyword>
<dbReference type="AlphaFoldDB" id="A0A0A0JZV8"/>
<dbReference type="Proteomes" id="UP000030013">
    <property type="component" value="Unassembled WGS sequence"/>
</dbReference>
<dbReference type="EMBL" id="AVPL01000006">
    <property type="protein sequence ID" value="KGN42294.1"/>
    <property type="molecule type" value="Genomic_DNA"/>
</dbReference>
<feature type="domain" description="VOC" evidence="2">
    <location>
        <begin position="3"/>
        <end position="119"/>
    </location>
</feature>
<comment type="caution">
    <text evidence="3">The sequence shown here is derived from an EMBL/GenBank/DDBJ whole genome shotgun (WGS) entry which is preliminary data.</text>
</comment>
<name>A0A0A0JZV8_9MICO</name>
<dbReference type="PROSITE" id="PS51819">
    <property type="entry name" value="VOC"/>
    <property type="match status" value="1"/>
</dbReference>
<dbReference type="RefSeq" id="WP_035933324.1">
    <property type="nucleotide sequence ID" value="NZ_AVPL01000006.1"/>
</dbReference>
<gene>
    <name evidence="3" type="ORF">N801_00560</name>
</gene>
<sequence length="130" mass="14152">MITAVHTLVYSDDAPATRAFFRDVLRWPSAADEVAEGEPEWPIFRSGPSELGVHPTSGEGDDHAPRHHSISLMCDDLAATMDELRARGAEFTTDPVDRGFGVLVFMAVPGADDMMLYEPHHAVAHDLPVG</sequence>
<evidence type="ECO:0000259" key="2">
    <source>
        <dbReference type="PROSITE" id="PS51819"/>
    </source>
</evidence>
<dbReference type="GO" id="GO:0051213">
    <property type="term" value="F:dioxygenase activity"/>
    <property type="evidence" value="ECO:0007669"/>
    <property type="project" value="UniProtKB-KW"/>
</dbReference>
<dbReference type="InterPro" id="IPR029068">
    <property type="entry name" value="Glyas_Bleomycin-R_OHBP_Dase"/>
</dbReference>
<dbReference type="eggNOG" id="COG0346">
    <property type="taxonomic scope" value="Bacteria"/>
</dbReference>
<dbReference type="InterPro" id="IPR037523">
    <property type="entry name" value="VOC_core"/>
</dbReference>
<dbReference type="Pfam" id="PF00903">
    <property type="entry name" value="Glyoxalase"/>
    <property type="match status" value="1"/>
</dbReference>
<dbReference type="SUPFAM" id="SSF54593">
    <property type="entry name" value="Glyoxalase/Bleomycin resistance protein/Dihydroxybiphenyl dioxygenase"/>
    <property type="match status" value="1"/>
</dbReference>
<feature type="region of interest" description="Disordered" evidence="1">
    <location>
        <begin position="37"/>
        <end position="67"/>
    </location>
</feature>
<keyword evidence="3" id="KW-0560">Oxidoreductase</keyword>
<organism evidence="3 4">
    <name type="scientific">Knoellia aerolata DSM 18566</name>
    <dbReference type="NCBI Taxonomy" id="1385519"/>
    <lineage>
        <taxon>Bacteria</taxon>
        <taxon>Bacillati</taxon>
        <taxon>Actinomycetota</taxon>
        <taxon>Actinomycetes</taxon>
        <taxon>Micrococcales</taxon>
        <taxon>Intrasporangiaceae</taxon>
        <taxon>Knoellia</taxon>
    </lineage>
</organism>
<protein>
    <submittedName>
        <fullName evidence="3">Extradiol dioxygenase</fullName>
    </submittedName>
</protein>
<accession>A0A0A0JZV8</accession>